<comment type="caution">
    <text evidence="8">The sequence shown here is derived from an EMBL/GenBank/DDBJ whole genome shotgun (WGS) entry which is preliminary data.</text>
</comment>
<dbReference type="GO" id="GO:0016791">
    <property type="term" value="F:phosphatase activity"/>
    <property type="evidence" value="ECO:0007669"/>
    <property type="project" value="InterPro"/>
</dbReference>
<evidence type="ECO:0000256" key="4">
    <source>
        <dbReference type="ARBA" id="ARBA00022723"/>
    </source>
</evidence>
<organism evidence="8 9">
    <name type="scientific">Candidatus Roizmanbacteria bacterium RIFCSPLOWO2_02_FULL_36_11</name>
    <dbReference type="NCBI Taxonomy" id="1802071"/>
    <lineage>
        <taxon>Bacteria</taxon>
        <taxon>Candidatus Roizmaniibacteriota</taxon>
    </lineage>
</organism>
<evidence type="ECO:0000256" key="5">
    <source>
        <dbReference type="ARBA" id="ARBA00022801"/>
    </source>
</evidence>
<comment type="subcellular location">
    <subcellularLocation>
        <location evidence="1">Cytoplasm</location>
    </subcellularLocation>
</comment>
<dbReference type="Proteomes" id="UP000177418">
    <property type="component" value="Unassembled WGS sequence"/>
</dbReference>
<evidence type="ECO:0000256" key="1">
    <source>
        <dbReference type="ARBA" id="ARBA00004496"/>
    </source>
</evidence>
<evidence type="ECO:0000256" key="2">
    <source>
        <dbReference type="ARBA" id="ARBA00005628"/>
    </source>
</evidence>
<dbReference type="PANTHER" id="PTHR42891:SF1">
    <property type="entry name" value="D-GLYCERO-BETA-D-MANNO-HEPTOSE-1,7-BISPHOSPHATE 7-PHOSPHATASE"/>
    <property type="match status" value="1"/>
</dbReference>
<comment type="similarity">
    <text evidence="2">Belongs to the GmhB family.</text>
</comment>
<dbReference type="SUPFAM" id="SSF56784">
    <property type="entry name" value="HAD-like"/>
    <property type="match status" value="1"/>
</dbReference>
<evidence type="ECO:0000313" key="9">
    <source>
        <dbReference type="Proteomes" id="UP000177418"/>
    </source>
</evidence>
<gene>
    <name evidence="8" type="ORF">A3H78_02930</name>
</gene>
<name>A0A1F7JCX7_9BACT</name>
<dbReference type="Gene3D" id="3.40.50.1000">
    <property type="entry name" value="HAD superfamily/HAD-like"/>
    <property type="match status" value="1"/>
</dbReference>
<dbReference type="NCBIfam" id="TIGR01662">
    <property type="entry name" value="HAD-SF-IIIA"/>
    <property type="match status" value="1"/>
</dbReference>
<keyword evidence="6" id="KW-0119">Carbohydrate metabolism</keyword>
<reference evidence="8 9" key="1">
    <citation type="journal article" date="2016" name="Nat. Commun.">
        <title>Thousands of microbial genomes shed light on interconnected biogeochemical processes in an aquifer system.</title>
        <authorList>
            <person name="Anantharaman K."/>
            <person name="Brown C.T."/>
            <person name="Hug L.A."/>
            <person name="Sharon I."/>
            <person name="Castelle C.J."/>
            <person name="Probst A.J."/>
            <person name="Thomas B.C."/>
            <person name="Singh A."/>
            <person name="Wilkins M.J."/>
            <person name="Karaoz U."/>
            <person name="Brodie E.L."/>
            <person name="Williams K.H."/>
            <person name="Hubbard S.S."/>
            <person name="Banfield J.F."/>
        </authorList>
    </citation>
    <scope>NUCLEOTIDE SEQUENCE [LARGE SCALE GENOMIC DNA]</scope>
</reference>
<dbReference type="InterPro" id="IPR006549">
    <property type="entry name" value="HAD-SF_hydro_IIIA"/>
</dbReference>
<sequence length="210" mass="24118">MFTCFKKMTKGVFFDRDGIINQVIYDMVLGRISTPLNPNQIVLVPKIVDLLRLTKQKGYLNIIVSNQPMIGLKRISEDGFATITDRVVNLLKKENAIIDDQFYCFHHPYALIPKYKKKCSCRKPGIDLITQAQKKHDIDLKKSWFIGDGTFDIIAGHKSGCKTILVTNVEESAYLHEFEKRLGKVKPDFIVKNLGEIKHFFDPRGSYHID</sequence>
<evidence type="ECO:0000256" key="6">
    <source>
        <dbReference type="ARBA" id="ARBA00023277"/>
    </source>
</evidence>
<evidence type="ECO:0000256" key="3">
    <source>
        <dbReference type="ARBA" id="ARBA00022490"/>
    </source>
</evidence>
<dbReference type="GO" id="GO:0005737">
    <property type="term" value="C:cytoplasm"/>
    <property type="evidence" value="ECO:0007669"/>
    <property type="project" value="UniProtKB-SubCell"/>
</dbReference>
<dbReference type="NCBIfam" id="TIGR01656">
    <property type="entry name" value="Histidinol-ppas"/>
    <property type="match status" value="1"/>
</dbReference>
<dbReference type="GO" id="GO:0046872">
    <property type="term" value="F:metal ion binding"/>
    <property type="evidence" value="ECO:0007669"/>
    <property type="project" value="UniProtKB-KW"/>
</dbReference>
<dbReference type="InterPro" id="IPR036412">
    <property type="entry name" value="HAD-like_sf"/>
</dbReference>
<keyword evidence="4" id="KW-0479">Metal-binding</keyword>
<dbReference type="InterPro" id="IPR023214">
    <property type="entry name" value="HAD_sf"/>
</dbReference>
<dbReference type="GO" id="GO:0005975">
    <property type="term" value="P:carbohydrate metabolic process"/>
    <property type="evidence" value="ECO:0007669"/>
    <property type="project" value="InterPro"/>
</dbReference>
<dbReference type="InterPro" id="IPR006543">
    <property type="entry name" value="Histidinol-phos"/>
</dbReference>
<proteinExistence type="inferred from homology"/>
<keyword evidence="5" id="KW-0378">Hydrolase</keyword>
<dbReference type="PANTHER" id="PTHR42891">
    <property type="entry name" value="D-GLYCERO-BETA-D-MANNO-HEPTOSE-1,7-BISPHOSPHATE 7-PHOSPHATASE"/>
    <property type="match status" value="1"/>
</dbReference>
<protein>
    <recommendedName>
        <fullName evidence="7">D,D-heptose 1,7-bisphosphate phosphatase</fullName>
    </recommendedName>
</protein>
<accession>A0A1F7JCX7</accession>
<dbReference type="EMBL" id="MGAV01000019">
    <property type="protein sequence ID" value="OGK53464.1"/>
    <property type="molecule type" value="Genomic_DNA"/>
</dbReference>
<evidence type="ECO:0000256" key="7">
    <source>
        <dbReference type="ARBA" id="ARBA00031828"/>
    </source>
</evidence>
<dbReference type="InterPro" id="IPR004446">
    <property type="entry name" value="Heptose_bisP_phosphatase"/>
</dbReference>
<evidence type="ECO:0000313" key="8">
    <source>
        <dbReference type="EMBL" id="OGK53464.1"/>
    </source>
</evidence>
<dbReference type="Pfam" id="PF13242">
    <property type="entry name" value="Hydrolase_like"/>
    <property type="match status" value="1"/>
</dbReference>
<keyword evidence="3" id="KW-0963">Cytoplasm</keyword>
<dbReference type="AlphaFoldDB" id="A0A1F7JCX7"/>